<feature type="chain" id="PRO_5039526966" evidence="1">
    <location>
        <begin position="20"/>
        <end position="258"/>
    </location>
</feature>
<dbReference type="KEGG" id="ovb:NB640_04960"/>
<feature type="signal peptide" evidence="1">
    <location>
        <begin position="1"/>
        <end position="19"/>
    </location>
</feature>
<name>A0A9E9M0M1_9BURK</name>
<dbReference type="AlphaFoldDB" id="A0A9E9M0M1"/>
<dbReference type="EMBL" id="CP098242">
    <property type="protein sequence ID" value="WAW10987.1"/>
    <property type="molecule type" value="Genomic_DNA"/>
</dbReference>
<protein>
    <submittedName>
        <fullName evidence="2">OB-fold putative lipoprotein</fullName>
    </submittedName>
</protein>
<accession>A0A9E9M0M1</accession>
<sequence length="258" mass="28756">MIKKTILLTGMLFVLLSCSSDNVEKKAAAVNKLDELSMRVLEELFMDDLKGALRGIKSAVSKESAQKIFAILGNIPSRQLAKEYDANEVAADELYKNKTFIIDGKIQSIEKDFTGTPVIRLNGSNMFQYVHAHFGKESIGELSKFKKGQNCHFICDVRSYIMGNVTLDNCKSIDSYVNDKKGYIKSAIVSILRGGKSADENFDMAVRVFYRITKHIPENSSCKTQLSLSDCEDELDKLPKDMIAKIVADEKAAFGINE</sequence>
<dbReference type="InterPro" id="IPR024422">
    <property type="entry name" value="Protein_unknown_function_OB"/>
</dbReference>
<proteinExistence type="predicted"/>
<dbReference type="Pfam" id="PF12869">
    <property type="entry name" value="tRNA_anti-like"/>
    <property type="match status" value="1"/>
</dbReference>
<evidence type="ECO:0000256" key="1">
    <source>
        <dbReference type="SAM" id="SignalP"/>
    </source>
</evidence>
<keyword evidence="3" id="KW-1185">Reference proteome</keyword>
<dbReference type="RefSeq" id="WP_269310077.1">
    <property type="nucleotide sequence ID" value="NZ_CP098242.1"/>
</dbReference>
<keyword evidence="2" id="KW-0449">Lipoprotein</keyword>
<evidence type="ECO:0000313" key="2">
    <source>
        <dbReference type="EMBL" id="WAW10987.1"/>
    </source>
</evidence>
<keyword evidence="1" id="KW-0732">Signal</keyword>
<dbReference type="PROSITE" id="PS51257">
    <property type="entry name" value="PROKAR_LIPOPROTEIN"/>
    <property type="match status" value="1"/>
</dbReference>
<dbReference type="Proteomes" id="UP001156215">
    <property type="component" value="Chromosome"/>
</dbReference>
<organism evidence="2 3">
    <name type="scientific">Oxalobacter vibrioformis</name>
    <dbReference type="NCBI Taxonomy" id="933080"/>
    <lineage>
        <taxon>Bacteria</taxon>
        <taxon>Pseudomonadati</taxon>
        <taxon>Pseudomonadota</taxon>
        <taxon>Betaproteobacteria</taxon>
        <taxon>Burkholderiales</taxon>
        <taxon>Oxalobacteraceae</taxon>
        <taxon>Oxalobacter</taxon>
    </lineage>
</organism>
<gene>
    <name evidence="2" type="ORF">NB640_04960</name>
</gene>
<evidence type="ECO:0000313" key="3">
    <source>
        <dbReference type="Proteomes" id="UP001156215"/>
    </source>
</evidence>
<reference evidence="2" key="1">
    <citation type="journal article" date="2022" name="Front. Microbiol.">
        <title>New perspectives on an old grouping: The genomic and phenotypic variability of Oxalobacter formigenes and the implications for calcium oxalate stone prevention.</title>
        <authorList>
            <person name="Chmiel J.A."/>
            <person name="Carr C."/>
            <person name="Stuivenberg G.A."/>
            <person name="Venema R."/>
            <person name="Chanyi R.M."/>
            <person name="Al K.F."/>
            <person name="Giguere D."/>
            <person name="Say H."/>
            <person name="Akouris P.P."/>
            <person name="Dominguez Romero S.A."/>
            <person name="Kwong A."/>
            <person name="Tai V."/>
            <person name="Koval S.F."/>
            <person name="Razvi H."/>
            <person name="Bjazevic J."/>
            <person name="Burton J.P."/>
        </authorList>
    </citation>
    <scope>NUCLEOTIDE SEQUENCE</scope>
    <source>
        <strain evidence="2">WoOx3</strain>
    </source>
</reference>